<reference evidence="2 3" key="1">
    <citation type="submission" date="2023-03" db="EMBL/GenBank/DDBJ databases">
        <title>High-quality genome of Scylla paramamosain provides insights in environmental adaptation.</title>
        <authorList>
            <person name="Zhang L."/>
        </authorList>
    </citation>
    <scope>NUCLEOTIDE SEQUENCE [LARGE SCALE GENOMIC DNA]</scope>
    <source>
        <strain evidence="2">LZ_2023a</strain>
        <tissue evidence="2">Muscle</tissue>
    </source>
</reference>
<feature type="compositionally biased region" description="Basic and acidic residues" evidence="1">
    <location>
        <begin position="19"/>
        <end position="30"/>
    </location>
</feature>
<sequence length="199" mass="22480">MSSTEWRATVDGGYLPGRFDNEEGKNREAEPPTQPDSDPAAEYLEYLRRHVGKPHLALLRSLAQEPRMDMVPFVMPYRYMQYDTCMPDVCSKEELQNSLIEVFLLHGIYPSVLSCSAQDEEVEFTDTDVGFMSLVTFLLGIVTCASVVDIYLEYTAKQHLVRGVLRYLLGFSAYTNLGKIFQVNPKASPGNITCLHALR</sequence>
<proteinExistence type="predicted"/>
<dbReference type="Proteomes" id="UP001487740">
    <property type="component" value="Unassembled WGS sequence"/>
</dbReference>
<dbReference type="PANTHER" id="PTHR11161">
    <property type="entry name" value="O-ACYLTRANSFERASE"/>
    <property type="match status" value="1"/>
</dbReference>
<dbReference type="AlphaFoldDB" id="A0AAW0SA33"/>
<organism evidence="2 3">
    <name type="scientific">Scylla paramamosain</name>
    <name type="common">Mud crab</name>
    <dbReference type="NCBI Taxonomy" id="85552"/>
    <lineage>
        <taxon>Eukaryota</taxon>
        <taxon>Metazoa</taxon>
        <taxon>Ecdysozoa</taxon>
        <taxon>Arthropoda</taxon>
        <taxon>Crustacea</taxon>
        <taxon>Multicrustacea</taxon>
        <taxon>Malacostraca</taxon>
        <taxon>Eumalacostraca</taxon>
        <taxon>Eucarida</taxon>
        <taxon>Decapoda</taxon>
        <taxon>Pleocyemata</taxon>
        <taxon>Brachyura</taxon>
        <taxon>Eubrachyura</taxon>
        <taxon>Portunoidea</taxon>
        <taxon>Portunidae</taxon>
        <taxon>Portuninae</taxon>
        <taxon>Scylla</taxon>
    </lineage>
</organism>
<comment type="caution">
    <text evidence="2">The sequence shown here is derived from an EMBL/GenBank/DDBJ whole genome shotgun (WGS) entry which is preliminary data.</text>
</comment>
<gene>
    <name evidence="2" type="ORF">O3P69_016251</name>
</gene>
<dbReference type="InterPro" id="IPR052728">
    <property type="entry name" value="O2_lipid_transport_reg"/>
</dbReference>
<evidence type="ECO:0000313" key="3">
    <source>
        <dbReference type="Proteomes" id="UP001487740"/>
    </source>
</evidence>
<feature type="region of interest" description="Disordered" evidence="1">
    <location>
        <begin position="1"/>
        <end position="39"/>
    </location>
</feature>
<dbReference type="PANTHER" id="PTHR11161:SF0">
    <property type="entry name" value="O-ACYLTRANSFERASE LIKE PROTEIN"/>
    <property type="match status" value="1"/>
</dbReference>
<evidence type="ECO:0000313" key="2">
    <source>
        <dbReference type="EMBL" id="KAK8371736.1"/>
    </source>
</evidence>
<accession>A0AAW0SA33</accession>
<name>A0AAW0SA33_SCYPA</name>
<keyword evidence="3" id="KW-1185">Reference proteome</keyword>
<dbReference type="EMBL" id="JARAKH010006414">
    <property type="protein sequence ID" value="KAK8371736.1"/>
    <property type="molecule type" value="Genomic_DNA"/>
</dbReference>
<evidence type="ECO:0000256" key="1">
    <source>
        <dbReference type="SAM" id="MobiDB-lite"/>
    </source>
</evidence>
<protein>
    <submittedName>
        <fullName evidence="2">Uncharacterized protein</fullName>
    </submittedName>
</protein>